<keyword evidence="1" id="KW-0812">Transmembrane</keyword>
<dbReference type="Proteomes" id="UP000600080">
    <property type="component" value="Unassembled WGS sequence"/>
</dbReference>
<sequence>MRPAAAPARAATAHRDSARLTSAFKVKKSKWKSKTKKKGGFFKKLGIFLVVLFVLFLVFVALVIWLIVRFFRRAGRNRRNA</sequence>
<protein>
    <submittedName>
        <fullName evidence="2">Uncharacterized protein</fullName>
    </submittedName>
</protein>
<organism evidence="2 3">
    <name type="scientific">Streptomyces kronopolitis</name>
    <dbReference type="NCBI Taxonomy" id="1612435"/>
    <lineage>
        <taxon>Bacteria</taxon>
        <taxon>Bacillati</taxon>
        <taxon>Actinomycetota</taxon>
        <taxon>Actinomycetes</taxon>
        <taxon>Kitasatosporales</taxon>
        <taxon>Streptomycetaceae</taxon>
        <taxon>Streptomyces</taxon>
    </lineage>
</organism>
<evidence type="ECO:0000256" key="1">
    <source>
        <dbReference type="SAM" id="Phobius"/>
    </source>
</evidence>
<accession>A0ABQ2K3D7</accession>
<evidence type="ECO:0000313" key="2">
    <source>
        <dbReference type="EMBL" id="GGN65473.1"/>
    </source>
</evidence>
<evidence type="ECO:0000313" key="3">
    <source>
        <dbReference type="Proteomes" id="UP000600080"/>
    </source>
</evidence>
<keyword evidence="1" id="KW-1133">Transmembrane helix</keyword>
<keyword evidence="1" id="KW-0472">Membrane</keyword>
<dbReference type="EMBL" id="BMND01000083">
    <property type="protein sequence ID" value="GGN65473.1"/>
    <property type="molecule type" value="Genomic_DNA"/>
</dbReference>
<comment type="caution">
    <text evidence="2">The sequence shown here is derived from an EMBL/GenBank/DDBJ whole genome shotgun (WGS) entry which is preliminary data.</text>
</comment>
<keyword evidence="3" id="KW-1185">Reference proteome</keyword>
<proteinExistence type="predicted"/>
<feature type="transmembrane region" description="Helical" evidence="1">
    <location>
        <begin position="45"/>
        <end position="68"/>
    </location>
</feature>
<gene>
    <name evidence="2" type="ORF">GCM10012285_68300</name>
</gene>
<name>A0ABQ2K3D7_9ACTN</name>
<reference evidence="3" key="1">
    <citation type="journal article" date="2019" name="Int. J. Syst. Evol. Microbiol.">
        <title>The Global Catalogue of Microorganisms (GCM) 10K type strain sequencing project: providing services to taxonomists for standard genome sequencing and annotation.</title>
        <authorList>
            <consortium name="The Broad Institute Genomics Platform"/>
            <consortium name="The Broad Institute Genome Sequencing Center for Infectious Disease"/>
            <person name="Wu L."/>
            <person name="Ma J."/>
        </authorList>
    </citation>
    <scope>NUCLEOTIDE SEQUENCE [LARGE SCALE GENOMIC DNA]</scope>
    <source>
        <strain evidence="3">CGMCC 4.7323</strain>
    </source>
</reference>